<proteinExistence type="predicted"/>
<reference evidence="3" key="2">
    <citation type="submission" date="2021-04" db="EMBL/GenBank/DDBJ databases">
        <authorList>
            <person name="Gilroy R."/>
        </authorList>
    </citation>
    <scope>NUCLEOTIDE SEQUENCE</scope>
    <source>
        <strain evidence="3">Gambia11-129</strain>
    </source>
</reference>
<dbReference type="Proteomes" id="UP000823936">
    <property type="component" value="Unassembled WGS sequence"/>
</dbReference>
<sequence length="66" mass="7371">MMEREKLRRSRCGLILGVCQGLSNWCGLSVGLIRILALIALFSSGFFPVAFIYLLLAIILPPDEKF</sequence>
<dbReference type="EMBL" id="DXHU01000015">
    <property type="protein sequence ID" value="HIV98830.1"/>
    <property type="molecule type" value="Genomic_DNA"/>
</dbReference>
<evidence type="ECO:0000313" key="3">
    <source>
        <dbReference type="EMBL" id="HIV98830.1"/>
    </source>
</evidence>
<feature type="transmembrane region" description="Helical" evidence="1">
    <location>
        <begin position="33"/>
        <end position="60"/>
    </location>
</feature>
<protein>
    <submittedName>
        <fullName evidence="3">PspC domain-containing protein</fullName>
    </submittedName>
</protein>
<dbReference type="AlphaFoldDB" id="A0A9D1PTA3"/>
<evidence type="ECO:0000259" key="2">
    <source>
        <dbReference type="Pfam" id="PF04024"/>
    </source>
</evidence>
<comment type="caution">
    <text evidence="3">The sequence shown here is derived from an EMBL/GenBank/DDBJ whole genome shotgun (WGS) entry which is preliminary data.</text>
</comment>
<gene>
    <name evidence="3" type="ORF">IAB12_03495</name>
</gene>
<keyword evidence="1" id="KW-1133">Transmembrane helix</keyword>
<feature type="domain" description="Phage shock protein PspC N-terminal" evidence="2">
    <location>
        <begin position="6"/>
        <end position="62"/>
    </location>
</feature>
<evidence type="ECO:0000313" key="4">
    <source>
        <dbReference type="Proteomes" id="UP000823936"/>
    </source>
</evidence>
<reference evidence="3" key="1">
    <citation type="journal article" date="2021" name="PeerJ">
        <title>Extensive microbial diversity within the chicken gut microbiome revealed by metagenomics and culture.</title>
        <authorList>
            <person name="Gilroy R."/>
            <person name="Ravi A."/>
            <person name="Getino M."/>
            <person name="Pursley I."/>
            <person name="Horton D.L."/>
            <person name="Alikhan N.F."/>
            <person name="Baker D."/>
            <person name="Gharbi K."/>
            <person name="Hall N."/>
            <person name="Watson M."/>
            <person name="Adriaenssens E.M."/>
            <person name="Foster-Nyarko E."/>
            <person name="Jarju S."/>
            <person name="Secka A."/>
            <person name="Antonio M."/>
            <person name="Oren A."/>
            <person name="Chaudhuri R.R."/>
            <person name="La Ragione R."/>
            <person name="Hildebrand F."/>
            <person name="Pallen M.J."/>
        </authorList>
    </citation>
    <scope>NUCLEOTIDE SEQUENCE</scope>
    <source>
        <strain evidence="3">Gambia11-129</strain>
    </source>
</reference>
<accession>A0A9D1PTA3</accession>
<name>A0A9D1PTA3_9SPIO</name>
<dbReference type="InterPro" id="IPR007168">
    <property type="entry name" value="Phageshock_PspC_N"/>
</dbReference>
<keyword evidence="1" id="KW-0812">Transmembrane</keyword>
<organism evidence="3 4">
    <name type="scientific">Candidatus Ornithospirochaeta avicola</name>
    <dbReference type="NCBI Taxonomy" id="2840896"/>
    <lineage>
        <taxon>Bacteria</taxon>
        <taxon>Pseudomonadati</taxon>
        <taxon>Spirochaetota</taxon>
        <taxon>Spirochaetia</taxon>
        <taxon>Spirochaetales</taxon>
        <taxon>Spirochaetaceae</taxon>
        <taxon>Spirochaetaceae incertae sedis</taxon>
        <taxon>Candidatus Ornithospirochaeta</taxon>
    </lineage>
</organism>
<evidence type="ECO:0000256" key="1">
    <source>
        <dbReference type="SAM" id="Phobius"/>
    </source>
</evidence>
<dbReference type="Pfam" id="PF04024">
    <property type="entry name" value="PspC"/>
    <property type="match status" value="1"/>
</dbReference>
<keyword evidence="1" id="KW-0472">Membrane</keyword>